<protein>
    <submittedName>
        <fullName evidence="1">Uncharacterized protein</fullName>
    </submittedName>
</protein>
<name>A0A2A3VVF6_ECOLX</name>
<comment type="caution">
    <text evidence="1">The sequence shown here is derived from an EMBL/GenBank/DDBJ whole genome shotgun (WGS) entry which is preliminary data.</text>
</comment>
<dbReference type="EMBL" id="QKWZ01000011">
    <property type="protein sequence ID" value="PZT68089.1"/>
    <property type="molecule type" value="Genomic_DNA"/>
</dbReference>
<gene>
    <name evidence="1" type="ORF">DNQ45_00660</name>
</gene>
<evidence type="ECO:0000313" key="2">
    <source>
        <dbReference type="Proteomes" id="UP000249482"/>
    </source>
</evidence>
<sequence length="59" mass="7192">MSCLVISDTVQQFKDVLDYDLSVLYTTNYSIIIRYLNPFYYYTSKTSQKYHFTHYRRTS</sequence>
<organism evidence="1 2">
    <name type="scientific">Escherichia coli</name>
    <dbReference type="NCBI Taxonomy" id="562"/>
    <lineage>
        <taxon>Bacteria</taxon>
        <taxon>Pseudomonadati</taxon>
        <taxon>Pseudomonadota</taxon>
        <taxon>Gammaproteobacteria</taxon>
        <taxon>Enterobacterales</taxon>
        <taxon>Enterobacteriaceae</taxon>
        <taxon>Escherichia</taxon>
    </lineage>
</organism>
<evidence type="ECO:0000313" key="1">
    <source>
        <dbReference type="EMBL" id="PZT68089.1"/>
    </source>
</evidence>
<proteinExistence type="predicted"/>
<reference evidence="1 2" key="1">
    <citation type="submission" date="2018-06" db="EMBL/GenBank/DDBJ databases">
        <title>Draft genome sequence of mcr-1-harboring Escherichia coli isolated from wound infection of a hospitalized patient, in Bolivia.</title>
        <authorList>
            <person name="Munoz M.E."/>
            <person name="Moura Q."/>
            <person name="Ventura P.R.M."/>
            <person name="Bustos L.R."/>
            <person name="Ovando B.G."/>
            <person name="Terrazas D.I.V."/>
            <person name="Yarhui N.B."/>
            <person name="Cerdeira L."/>
            <person name="Lincopan N."/>
        </authorList>
    </citation>
    <scope>NUCLEOTIDE SEQUENCE [LARGE SCALE GENOMIC DNA]</scope>
    <source>
        <strain evidence="1 2">EcMLT</strain>
    </source>
</reference>
<dbReference type="AlphaFoldDB" id="A0A2A3VVF6"/>
<dbReference type="Proteomes" id="UP000249482">
    <property type="component" value="Unassembled WGS sequence"/>
</dbReference>
<accession>A0A2A3VVF6</accession>